<reference evidence="2 3" key="1">
    <citation type="submission" date="2018-11" db="EMBL/GenBank/DDBJ databases">
        <title>Genomes From Bacteria Associated with the Canine Oral Cavity: a Test Case for Automated Genome-Based Taxonomic Assignment.</title>
        <authorList>
            <person name="Coil D.A."/>
            <person name="Jospin G."/>
            <person name="Darling A.E."/>
            <person name="Wallis C."/>
            <person name="Davis I.J."/>
            <person name="Harris S."/>
            <person name="Eisen J.A."/>
            <person name="Holcombe L.J."/>
            <person name="O'Flynn C."/>
        </authorList>
    </citation>
    <scope>NUCLEOTIDE SEQUENCE [LARGE SCALE GENOMIC DNA]</scope>
    <source>
        <strain evidence="2 3">OH1047_COT-310</strain>
    </source>
</reference>
<dbReference type="PROSITE" id="PS51199">
    <property type="entry name" value="SF4_HELICASE"/>
    <property type="match status" value="1"/>
</dbReference>
<comment type="caution">
    <text evidence="2">The sequence shown here is derived from an EMBL/GenBank/DDBJ whole genome shotgun (WGS) entry which is preliminary data.</text>
</comment>
<protein>
    <submittedName>
        <fullName evidence="2">DNA primase</fullName>
    </submittedName>
</protein>
<evidence type="ECO:0000313" key="2">
    <source>
        <dbReference type="EMBL" id="RRD90161.1"/>
    </source>
</evidence>
<dbReference type="InterPro" id="IPR027032">
    <property type="entry name" value="Twinkle-like"/>
</dbReference>
<gene>
    <name evidence="2" type="ORF">EII33_08845</name>
</gene>
<dbReference type="PANTHER" id="PTHR12873:SF0">
    <property type="entry name" value="TWINKLE MTDNA HELICASE"/>
    <property type="match status" value="1"/>
</dbReference>
<dbReference type="SUPFAM" id="SSF52540">
    <property type="entry name" value="P-loop containing nucleoside triphosphate hydrolases"/>
    <property type="match status" value="1"/>
</dbReference>
<dbReference type="RefSeq" id="WP_125239408.1">
    <property type="nucleotide sequence ID" value="NZ_CAMEHQ010000015.1"/>
</dbReference>
<dbReference type="GO" id="GO:0003697">
    <property type="term" value="F:single-stranded DNA binding"/>
    <property type="evidence" value="ECO:0007669"/>
    <property type="project" value="InterPro"/>
</dbReference>
<dbReference type="Gene3D" id="3.40.50.300">
    <property type="entry name" value="P-loop containing nucleotide triphosphate hydrolases"/>
    <property type="match status" value="1"/>
</dbReference>
<feature type="domain" description="SF4 helicase" evidence="1">
    <location>
        <begin position="312"/>
        <end position="574"/>
    </location>
</feature>
<dbReference type="Gene3D" id="3.40.1360.10">
    <property type="match status" value="1"/>
</dbReference>
<dbReference type="EMBL" id="RQYF01000039">
    <property type="protein sequence ID" value="RRD90161.1"/>
    <property type="molecule type" value="Genomic_DNA"/>
</dbReference>
<dbReference type="GO" id="GO:0006260">
    <property type="term" value="P:DNA replication"/>
    <property type="evidence" value="ECO:0007669"/>
    <property type="project" value="InterPro"/>
</dbReference>
<organism evidence="2 3">
    <name type="scientific">Prevotella heparinolytica</name>
    <dbReference type="NCBI Taxonomy" id="28113"/>
    <lineage>
        <taxon>Bacteria</taxon>
        <taxon>Pseudomonadati</taxon>
        <taxon>Bacteroidota</taxon>
        <taxon>Bacteroidia</taxon>
        <taxon>Bacteroidales</taxon>
        <taxon>Bacteroidaceae</taxon>
        <taxon>Bacteroides</taxon>
    </lineage>
</organism>
<dbReference type="GO" id="GO:0043139">
    <property type="term" value="F:5'-3' DNA helicase activity"/>
    <property type="evidence" value="ECO:0007669"/>
    <property type="project" value="InterPro"/>
</dbReference>
<dbReference type="CDD" id="cd01029">
    <property type="entry name" value="TOPRIM_primases"/>
    <property type="match status" value="1"/>
</dbReference>
<proteinExistence type="predicted"/>
<keyword evidence="3" id="KW-1185">Reference proteome</keyword>
<dbReference type="AlphaFoldDB" id="A0A3P2A3X6"/>
<evidence type="ECO:0000259" key="1">
    <source>
        <dbReference type="PROSITE" id="PS51199"/>
    </source>
</evidence>
<name>A0A3P2A3X6_9BACE</name>
<dbReference type="InterPro" id="IPR027417">
    <property type="entry name" value="P-loop_NTPase"/>
</dbReference>
<accession>A0A3P2A3X6</accession>
<dbReference type="Proteomes" id="UP000279562">
    <property type="component" value="Unassembled WGS sequence"/>
</dbReference>
<dbReference type="PANTHER" id="PTHR12873">
    <property type="entry name" value="T7-LIKE MITOCHONDRIAL DNA HELICASE"/>
    <property type="match status" value="1"/>
</dbReference>
<evidence type="ECO:0000313" key="3">
    <source>
        <dbReference type="Proteomes" id="UP000279562"/>
    </source>
</evidence>
<dbReference type="Pfam" id="PF03796">
    <property type="entry name" value="DnaB_C"/>
    <property type="match status" value="1"/>
</dbReference>
<sequence length="608" mass="69795">MRNYHKYGIDTRGRNSGKVKTVCPQCNDTRRHKGDKSLSVNLDLGLCKCHHCGWSFYVPDEAEERARREHSLRLQQRTQAARPPQHFRRPVFDPSKMQLSERLERYWTETRCLPQSLLAELRITEERRRMPADNREENCICFNYFENGTLVNTKYRSAQKHFMMVSGAELIPYNIDGILGTPQCIITEGEFDAASCMAAGRRDVISVPSGANANLTWLDRFIDTHFEDKQSICIAVDEDAAGMLLRQELIRRLGAERCRTVHFGPGCKDANEHLVKYGAESLRICLEQAEEVPLEGIFTAQECHDDLRTLYENGLQQGADTGWDNLDRNCTFEPGRLMIVTGRPGDGKSEFIDELALRLCLRHEWKVAYFSPENMPIVYHQSKLIEKLTGKRFHIDGGLTEALFDHAERWLTDNIVHILPGDESYTIDHVLEKARQVVRRRGVRIVVIDPMNRLETPPASTGDSELLNIRSTLRKIGRFATQNKCLVILVVHPRKVNRTDNGQLRRVEMNDINGSADFGNMADYCLAVDRNDDKQMVTVYVDKVRFKHLGRAHTSASFVYNLLNGRYWPCEEDIVRTPDGDRPGPVNTRFDNENWLKNIAENGRLFNE</sequence>
<dbReference type="Pfam" id="PF13155">
    <property type="entry name" value="Toprim_2"/>
    <property type="match status" value="1"/>
</dbReference>
<dbReference type="SUPFAM" id="SSF56731">
    <property type="entry name" value="DNA primase core"/>
    <property type="match status" value="1"/>
</dbReference>
<dbReference type="GO" id="GO:0005524">
    <property type="term" value="F:ATP binding"/>
    <property type="evidence" value="ECO:0007669"/>
    <property type="project" value="InterPro"/>
</dbReference>
<dbReference type="InterPro" id="IPR034154">
    <property type="entry name" value="TOPRIM_DnaG/twinkle"/>
</dbReference>
<dbReference type="InterPro" id="IPR007694">
    <property type="entry name" value="DNA_helicase_DnaB-like_C"/>
</dbReference>